<name>A0AAU7TLP3_9ACTN</name>
<gene>
    <name evidence="1" type="ORF">ABN611_15025</name>
</gene>
<evidence type="ECO:0000313" key="1">
    <source>
        <dbReference type="EMBL" id="XBV27701.1"/>
    </source>
</evidence>
<proteinExistence type="predicted"/>
<protein>
    <recommendedName>
        <fullName evidence="2">PIN domain-containing protein</fullName>
    </recommendedName>
</protein>
<dbReference type="AlphaFoldDB" id="A0AAU7TLP3"/>
<dbReference type="RefSeq" id="WP_350280484.1">
    <property type="nucleotide sequence ID" value="NZ_CP158165.1"/>
</dbReference>
<accession>A0AAU7TLP3</accession>
<evidence type="ECO:0008006" key="2">
    <source>
        <dbReference type="Google" id="ProtNLM"/>
    </source>
</evidence>
<sequence>MPTSPAHDSHVVVFDVNVFLDVASLLGPRFEATALSSASAVHIGSACPHPTDSRIDSLRALTVCTSGRFVGPQPLQVWTSSHIDHLIVHKLTQPIDGPTPELAGFGWTEAEADEFLDRLVYGLVFDMSKGGTVGDVPIPSGSPPLSHEDGCVFRTAAEAGDPTESRLLKYCVTNDRQFRKAEPNLSSEVLILYPSEWVQLVRKARIVAAMGKMKPIK</sequence>
<organism evidence="1">
    <name type="scientific">Kribbella sp. HUAS MG21</name>
    <dbReference type="NCBI Taxonomy" id="3160966"/>
    <lineage>
        <taxon>Bacteria</taxon>
        <taxon>Bacillati</taxon>
        <taxon>Actinomycetota</taxon>
        <taxon>Actinomycetes</taxon>
        <taxon>Propionibacteriales</taxon>
        <taxon>Kribbellaceae</taxon>
        <taxon>Kribbella</taxon>
    </lineage>
</organism>
<reference evidence="1" key="1">
    <citation type="submission" date="2024-06" db="EMBL/GenBank/DDBJ databases">
        <title>Kribbella sp. strain HUAS MG21 genome sequences.</title>
        <authorList>
            <person name="Mo P."/>
        </authorList>
    </citation>
    <scope>NUCLEOTIDE SEQUENCE</scope>
    <source>
        <strain evidence="1">HUAS MG21</strain>
    </source>
</reference>
<dbReference type="EMBL" id="CP158165">
    <property type="protein sequence ID" value="XBV27701.1"/>
    <property type="molecule type" value="Genomic_DNA"/>
</dbReference>